<name>A0A3B4X750_SERLL</name>
<keyword evidence="5" id="KW-1185">Reference proteome</keyword>
<evidence type="ECO:0000256" key="1">
    <source>
        <dbReference type="ARBA" id="ARBA00022729"/>
    </source>
</evidence>
<proteinExistence type="predicted"/>
<evidence type="ECO:0000313" key="4">
    <source>
        <dbReference type="Ensembl" id="ENSSLDP00000013494.1"/>
    </source>
</evidence>
<dbReference type="InterPro" id="IPR036179">
    <property type="entry name" value="Ig-like_dom_sf"/>
</dbReference>
<dbReference type="STRING" id="1841481.ENSSLDP00000013494"/>
<reference evidence="4" key="1">
    <citation type="submission" date="2025-08" db="UniProtKB">
        <authorList>
            <consortium name="Ensembl"/>
        </authorList>
    </citation>
    <scope>IDENTIFICATION</scope>
</reference>
<dbReference type="Gene3D" id="2.60.40.10">
    <property type="entry name" value="Immunoglobulins"/>
    <property type="match status" value="1"/>
</dbReference>
<evidence type="ECO:0000313" key="5">
    <source>
        <dbReference type="Proteomes" id="UP000261360"/>
    </source>
</evidence>
<dbReference type="GO" id="GO:0005886">
    <property type="term" value="C:plasma membrane"/>
    <property type="evidence" value="ECO:0007669"/>
    <property type="project" value="TreeGrafter"/>
</dbReference>
<dbReference type="AlphaFoldDB" id="A0A3B4X750"/>
<dbReference type="InterPro" id="IPR013106">
    <property type="entry name" value="Ig_V-set"/>
</dbReference>
<accession>A0A3B4X750</accession>
<dbReference type="GO" id="GO:0007166">
    <property type="term" value="P:cell surface receptor signaling pathway"/>
    <property type="evidence" value="ECO:0007669"/>
    <property type="project" value="TreeGrafter"/>
</dbReference>
<dbReference type="InterPro" id="IPR013783">
    <property type="entry name" value="Ig-like_fold"/>
</dbReference>
<dbReference type="Pfam" id="PF07686">
    <property type="entry name" value="V-set"/>
    <property type="match status" value="1"/>
</dbReference>
<dbReference type="SUPFAM" id="SSF48726">
    <property type="entry name" value="Immunoglobulin"/>
    <property type="match status" value="1"/>
</dbReference>
<dbReference type="Proteomes" id="UP000261360">
    <property type="component" value="Unplaced"/>
</dbReference>
<keyword evidence="1" id="KW-0732">Signal</keyword>
<dbReference type="GO" id="GO:0002376">
    <property type="term" value="P:immune system process"/>
    <property type="evidence" value="ECO:0007669"/>
    <property type="project" value="UniProtKB-KW"/>
</dbReference>
<dbReference type="PANTHER" id="PTHR23268">
    <property type="entry name" value="T-CELL RECEPTOR BETA CHAIN"/>
    <property type="match status" value="1"/>
</dbReference>
<evidence type="ECO:0000259" key="3">
    <source>
        <dbReference type="PROSITE" id="PS50835"/>
    </source>
</evidence>
<dbReference type="GeneTree" id="ENSGT00940000176957"/>
<dbReference type="InterPro" id="IPR007110">
    <property type="entry name" value="Ig-like_dom"/>
</dbReference>
<dbReference type="InterPro" id="IPR050413">
    <property type="entry name" value="TCR_beta_variable"/>
</dbReference>
<feature type="domain" description="Ig-like" evidence="3">
    <location>
        <begin position="4"/>
        <end position="104"/>
    </location>
</feature>
<dbReference type="PANTHER" id="PTHR23268:SF102">
    <property type="entry name" value="IMMUNOGLOBULIN V-SET DOMAIN-CONTAINING PROTEIN"/>
    <property type="match status" value="1"/>
</dbReference>
<protein>
    <recommendedName>
        <fullName evidence="3">Ig-like domain-containing protein</fullName>
    </recommendedName>
</protein>
<reference evidence="4" key="2">
    <citation type="submission" date="2025-09" db="UniProtKB">
        <authorList>
            <consortium name="Ensembl"/>
        </authorList>
    </citation>
    <scope>IDENTIFICATION</scope>
</reference>
<sequence length="104" mass="11680">MEIGQVNAVTFHQSPPQIVKDSSEVQINCTHDDTNLVIMLWYQQRKNSPSMTLIGYGYESSPNYEGQFEEQFTLTRQSTVKGSLIIKTANLSHSAVYFCAASTQ</sequence>
<dbReference type="PROSITE" id="PS50835">
    <property type="entry name" value="IG_LIKE"/>
    <property type="match status" value="1"/>
</dbReference>
<organism evidence="4 5">
    <name type="scientific">Seriola lalandi dorsalis</name>
    <dbReference type="NCBI Taxonomy" id="1841481"/>
    <lineage>
        <taxon>Eukaryota</taxon>
        <taxon>Metazoa</taxon>
        <taxon>Chordata</taxon>
        <taxon>Craniata</taxon>
        <taxon>Vertebrata</taxon>
        <taxon>Euteleostomi</taxon>
        <taxon>Actinopterygii</taxon>
        <taxon>Neopterygii</taxon>
        <taxon>Teleostei</taxon>
        <taxon>Neoteleostei</taxon>
        <taxon>Acanthomorphata</taxon>
        <taxon>Carangaria</taxon>
        <taxon>Carangiformes</taxon>
        <taxon>Carangidae</taxon>
        <taxon>Seriola</taxon>
    </lineage>
</organism>
<keyword evidence="2" id="KW-0391">Immunity</keyword>
<dbReference type="Ensembl" id="ENSSLDT00000013993.1">
    <property type="protein sequence ID" value="ENSSLDP00000013494.1"/>
    <property type="gene ID" value="ENSSLDG00000010761.1"/>
</dbReference>
<evidence type="ECO:0000256" key="2">
    <source>
        <dbReference type="ARBA" id="ARBA00022859"/>
    </source>
</evidence>